<feature type="compositionally biased region" description="Basic and acidic residues" evidence="1">
    <location>
        <begin position="49"/>
        <end position="66"/>
    </location>
</feature>
<evidence type="ECO:0000313" key="2">
    <source>
        <dbReference type="EMBL" id="PSS38012.1"/>
    </source>
</evidence>
<proteinExistence type="predicted"/>
<feature type="compositionally biased region" description="Polar residues" evidence="1">
    <location>
        <begin position="86"/>
        <end position="96"/>
    </location>
</feature>
<name>A0A2R6S6Y0_9APHY</name>
<evidence type="ECO:0000313" key="3">
    <source>
        <dbReference type="Proteomes" id="UP000186601"/>
    </source>
</evidence>
<comment type="caution">
    <text evidence="2">The sequence shown here is derived from an EMBL/GenBank/DDBJ whole genome shotgun (WGS) entry which is preliminary data.</text>
</comment>
<accession>A0A2R6S6Y0</accession>
<sequence>MEESAYGSPQSPSPVRTQLQRSARSASNASRSSVAQTPHHTKAGSRNSFDNDRSPHEAVLRSRLEGVLRGAQKHERRMSANGDISGGSNSLAGSRNRSGEGDSFFTIGESQSADLAVAGKRERTNTSATAPVNMYSYRSPPSSPRALRSPKSPGSLTHTHMQSKPLPNGINLLTPPPTPPFNAVNAAAQCRAMDGYVSFANIEGLGVPQGEEDEQRSEEAKEHGRWLKWLSLGAPKTGRERSEGDVASR</sequence>
<evidence type="ECO:0000256" key="1">
    <source>
        <dbReference type="SAM" id="MobiDB-lite"/>
    </source>
</evidence>
<dbReference type="AlphaFoldDB" id="A0A2R6S6Y0"/>
<dbReference type="OrthoDB" id="3067719at2759"/>
<feature type="compositionally biased region" description="Low complexity" evidence="1">
    <location>
        <begin position="136"/>
        <end position="153"/>
    </location>
</feature>
<dbReference type="Proteomes" id="UP000186601">
    <property type="component" value="Unassembled WGS sequence"/>
</dbReference>
<reference evidence="2 3" key="1">
    <citation type="submission" date="2018-02" db="EMBL/GenBank/DDBJ databases">
        <title>Genome sequence of the basidiomycete white-rot fungus Phlebia centrifuga.</title>
        <authorList>
            <person name="Granchi Z."/>
            <person name="Peng M."/>
            <person name="de Vries R.P."/>
            <person name="Hilden K."/>
            <person name="Makela M.R."/>
            <person name="Grigoriev I."/>
            <person name="Riley R."/>
        </authorList>
    </citation>
    <scope>NUCLEOTIDE SEQUENCE [LARGE SCALE GENOMIC DNA]</scope>
    <source>
        <strain evidence="2 3">FBCC195</strain>
    </source>
</reference>
<feature type="compositionally biased region" description="Basic and acidic residues" evidence="1">
    <location>
        <begin position="237"/>
        <end position="249"/>
    </location>
</feature>
<feature type="compositionally biased region" description="Polar residues" evidence="1">
    <location>
        <begin position="34"/>
        <end position="48"/>
    </location>
</feature>
<gene>
    <name evidence="2" type="ORF">PHLCEN_2v152</name>
</gene>
<dbReference type="STRING" id="98765.A0A2R6S6Y0"/>
<protein>
    <submittedName>
        <fullName evidence="2">Uncharacterized protein</fullName>
    </submittedName>
</protein>
<feature type="compositionally biased region" description="Polar residues" evidence="1">
    <location>
        <begin position="7"/>
        <end position="20"/>
    </location>
</feature>
<feature type="region of interest" description="Disordered" evidence="1">
    <location>
        <begin position="1"/>
        <end position="168"/>
    </location>
</feature>
<feature type="compositionally biased region" description="Low complexity" evidence="1">
    <location>
        <begin position="21"/>
        <end position="33"/>
    </location>
</feature>
<organism evidence="2 3">
    <name type="scientific">Hermanssonia centrifuga</name>
    <dbReference type="NCBI Taxonomy" id="98765"/>
    <lineage>
        <taxon>Eukaryota</taxon>
        <taxon>Fungi</taxon>
        <taxon>Dikarya</taxon>
        <taxon>Basidiomycota</taxon>
        <taxon>Agaricomycotina</taxon>
        <taxon>Agaricomycetes</taxon>
        <taxon>Polyporales</taxon>
        <taxon>Meruliaceae</taxon>
        <taxon>Hermanssonia</taxon>
    </lineage>
</organism>
<feature type="region of interest" description="Disordered" evidence="1">
    <location>
        <begin position="207"/>
        <end position="249"/>
    </location>
</feature>
<keyword evidence="3" id="KW-1185">Reference proteome</keyword>
<dbReference type="EMBL" id="MLYV02000011">
    <property type="protein sequence ID" value="PSS38012.1"/>
    <property type="molecule type" value="Genomic_DNA"/>
</dbReference>